<comment type="pathway">
    <text evidence="2">Amino-acid biosynthesis; L-serine biosynthesis; L-serine from 3-phospho-D-glycerate: step 3/3.</text>
</comment>
<dbReference type="AlphaFoldDB" id="A0A0G1UML0"/>
<dbReference type="PANTHER" id="PTHR43344:SF2">
    <property type="entry name" value="PHOSPHOSERINE PHOSPHATASE"/>
    <property type="match status" value="1"/>
</dbReference>
<evidence type="ECO:0000256" key="10">
    <source>
        <dbReference type="ARBA" id="ARBA00048523"/>
    </source>
</evidence>
<evidence type="ECO:0000256" key="7">
    <source>
        <dbReference type="ARBA" id="ARBA00022842"/>
    </source>
</evidence>
<sequence>MTAAKPKLVCFDLNQTLIAENTWYDLNLAMGVTPEEDTLFLKWFEEGIITYEEGQNCLSRIYLSRNRLSKAEVLKVISRYTFRPGAEELVKYLHGKSYKIAIVSGSVDLLVAKVASELNIDYHGANNTLDFDAAGHFRRIICWGEDAQFKLFLLKKFCTELGIGISDCVCVGDGYNDLKIFAATGNGITFKGSKILPSKAPKLKIMPLKPSLHCRI</sequence>
<dbReference type="EMBL" id="LCPK01000055">
    <property type="protein sequence ID" value="KKU95331.1"/>
    <property type="molecule type" value="Genomic_DNA"/>
</dbReference>
<comment type="caution">
    <text evidence="11">The sequence shown here is derived from an EMBL/GenBank/DDBJ whole genome shotgun (WGS) entry which is preliminary data.</text>
</comment>
<comment type="catalytic activity">
    <reaction evidence="10">
        <text>O-phospho-D-serine + H2O = D-serine + phosphate</text>
        <dbReference type="Rhea" id="RHEA:24873"/>
        <dbReference type="ChEBI" id="CHEBI:15377"/>
        <dbReference type="ChEBI" id="CHEBI:35247"/>
        <dbReference type="ChEBI" id="CHEBI:43474"/>
        <dbReference type="ChEBI" id="CHEBI:58680"/>
        <dbReference type="EC" id="3.1.3.3"/>
    </reaction>
</comment>
<evidence type="ECO:0000256" key="5">
    <source>
        <dbReference type="ARBA" id="ARBA00022723"/>
    </source>
</evidence>
<dbReference type="SUPFAM" id="SSF56784">
    <property type="entry name" value="HAD-like"/>
    <property type="match status" value="1"/>
</dbReference>
<comment type="cofactor">
    <cofactor evidence="1">
        <name>Mg(2+)</name>
        <dbReference type="ChEBI" id="CHEBI:18420"/>
    </cofactor>
</comment>
<dbReference type="GO" id="GO:0036424">
    <property type="term" value="F:L-phosphoserine phosphatase activity"/>
    <property type="evidence" value="ECO:0007669"/>
    <property type="project" value="TreeGrafter"/>
</dbReference>
<comment type="catalytic activity">
    <reaction evidence="9">
        <text>O-phospho-L-serine + H2O = L-serine + phosphate</text>
        <dbReference type="Rhea" id="RHEA:21208"/>
        <dbReference type="ChEBI" id="CHEBI:15377"/>
        <dbReference type="ChEBI" id="CHEBI:33384"/>
        <dbReference type="ChEBI" id="CHEBI:43474"/>
        <dbReference type="ChEBI" id="CHEBI:57524"/>
        <dbReference type="EC" id="3.1.3.3"/>
    </reaction>
</comment>
<keyword evidence="8" id="KW-0718">Serine biosynthesis</keyword>
<keyword evidence="5" id="KW-0479">Metal-binding</keyword>
<dbReference type="InterPro" id="IPR023214">
    <property type="entry name" value="HAD_sf"/>
</dbReference>
<keyword evidence="6" id="KW-0378">Hydrolase</keyword>
<reference evidence="11 12" key="1">
    <citation type="journal article" date="2015" name="Nature">
        <title>rRNA introns, odd ribosomes, and small enigmatic genomes across a large radiation of phyla.</title>
        <authorList>
            <person name="Brown C.T."/>
            <person name="Hug L.A."/>
            <person name="Thomas B.C."/>
            <person name="Sharon I."/>
            <person name="Castelle C.J."/>
            <person name="Singh A."/>
            <person name="Wilkins M.J."/>
            <person name="Williams K.H."/>
            <person name="Banfield J.F."/>
        </authorList>
    </citation>
    <scope>NUCLEOTIDE SEQUENCE [LARGE SCALE GENOMIC DNA]</scope>
</reference>
<dbReference type="Gene3D" id="3.40.50.1000">
    <property type="entry name" value="HAD superfamily/HAD-like"/>
    <property type="match status" value="1"/>
</dbReference>
<evidence type="ECO:0000313" key="11">
    <source>
        <dbReference type="EMBL" id="KKU95331.1"/>
    </source>
</evidence>
<protein>
    <recommendedName>
        <fullName evidence="3">phosphoserine phosphatase</fullName>
        <ecNumber evidence="3">3.1.3.3</ecNumber>
    </recommendedName>
</protein>
<evidence type="ECO:0000256" key="6">
    <source>
        <dbReference type="ARBA" id="ARBA00022801"/>
    </source>
</evidence>
<dbReference type="GO" id="GO:0006564">
    <property type="term" value="P:L-serine biosynthetic process"/>
    <property type="evidence" value="ECO:0007669"/>
    <property type="project" value="UniProtKB-KW"/>
</dbReference>
<accession>A0A0G1UML0</accession>
<dbReference type="NCBIfam" id="TIGR01488">
    <property type="entry name" value="HAD-SF-IB"/>
    <property type="match status" value="1"/>
</dbReference>
<organism evidence="11 12">
    <name type="scientific">Candidatus Amesbacteria bacterium GW2011_GWB1_48_13</name>
    <dbReference type="NCBI Taxonomy" id="1618362"/>
    <lineage>
        <taxon>Bacteria</taxon>
        <taxon>Candidatus Amesiibacteriota</taxon>
    </lineage>
</organism>
<keyword evidence="4" id="KW-0028">Amino-acid biosynthesis</keyword>
<name>A0A0G1UML0_9BACT</name>
<dbReference type="InterPro" id="IPR036412">
    <property type="entry name" value="HAD-like_sf"/>
</dbReference>
<evidence type="ECO:0000256" key="1">
    <source>
        <dbReference type="ARBA" id="ARBA00001946"/>
    </source>
</evidence>
<dbReference type="GO" id="GO:0000287">
    <property type="term" value="F:magnesium ion binding"/>
    <property type="evidence" value="ECO:0007669"/>
    <property type="project" value="TreeGrafter"/>
</dbReference>
<evidence type="ECO:0000256" key="3">
    <source>
        <dbReference type="ARBA" id="ARBA00012640"/>
    </source>
</evidence>
<evidence type="ECO:0000313" key="12">
    <source>
        <dbReference type="Proteomes" id="UP000034694"/>
    </source>
</evidence>
<dbReference type="GO" id="GO:0005737">
    <property type="term" value="C:cytoplasm"/>
    <property type="evidence" value="ECO:0007669"/>
    <property type="project" value="TreeGrafter"/>
</dbReference>
<evidence type="ECO:0000256" key="8">
    <source>
        <dbReference type="ARBA" id="ARBA00023299"/>
    </source>
</evidence>
<evidence type="ECO:0000256" key="2">
    <source>
        <dbReference type="ARBA" id="ARBA00005135"/>
    </source>
</evidence>
<proteinExistence type="predicted"/>
<gene>
    <name evidence="11" type="ORF">UY28_C0055G0003</name>
</gene>
<dbReference type="EC" id="3.1.3.3" evidence="3"/>
<dbReference type="Pfam" id="PF00702">
    <property type="entry name" value="Hydrolase"/>
    <property type="match status" value="1"/>
</dbReference>
<dbReference type="InterPro" id="IPR050582">
    <property type="entry name" value="HAD-like_SerB"/>
</dbReference>
<dbReference type="Proteomes" id="UP000034694">
    <property type="component" value="Unassembled WGS sequence"/>
</dbReference>
<dbReference type="PANTHER" id="PTHR43344">
    <property type="entry name" value="PHOSPHOSERINE PHOSPHATASE"/>
    <property type="match status" value="1"/>
</dbReference>
<evidence type="ECO:0000256" key="4">
    <source>
        <dbReference type="ARBA" id="ARBA00022605"/>
    </source>
</evidence>
<keyword evidence="7" id="KW-0460">Magnesium</keyword>
<evidence type="ECO:0000256" key="9">
    <source>
        <dbReference type="ARBA" id="ARBA00048138"/>
    </source>
</evidence>